<dbReference type="PIR" id="E71457">
    <property type="entry name" value="E71457"/>
</dbReference>
<accession>O58053</accession>
<proteinExistence type="predicted"/>
<evidence type="ECO:0000313" key="1">
    <source>
        <dbReference type="EMBL" id="BAA29388.1"/>
    </source>
</evidence>
<gene>
    <name evidence="1" type="ordered locus">PH0315</name>
</gene>
<dbReference type="EnsemblBacteria" id="BAA29388">
    <property type="protein sequence ID" value="BAA29388"/>
    <property type="gene ID" value="BAA29388"/>
</dbReference>
<protein>
    <submittedName>
        <fullName evidence="1">Uncharacterized protein</fullName>
    </submittedName>
</protein>
<keyword evidence="2" id="KW-1185">Reference proteome</keyword>
<evidence type="ECO:0000313" key="2">
    <source>
        <dbReference type="Proteomes" id="UP000000752"/>
    </source>
</evidence>
<sequence>MGKLCSNHFLASSSPFIASCHFVIMSGVILESTQQSSTSVTGSISAPHTGHLSTGGLSNLGSTGRSSSLAGIIWPFLHTQNGKGVPKTLCLLITQSQSMLSAQSLSLRNISSGYQFISLATLIISSMRSFTLMNHCFLGKSSIGAIQELLSVCLRTLCFIFSFL</sequence>
<dbReference type="AlphaFoldDB" id="O58053"/>
<organism evidence="1 2">
    <name type="scientific">Pyrococcus horikoshii (strain ATCC 700860 / DSM 12428 / JCM 9974 / NBRC 100139 / OT-3)</name>
    <dbReference type="NCBI Taxonomy" id="70601"/>
    <lineage>
        <taxon>Archaea</taxon>
        <taxon>Methanobacteriati</taxon>
        <taxon>Methanobacteriota</taxon>
        <taxon>Thermococci</taxon>
        <taxon>Thermococcales</taxon>
        <taxon>Thermococcaceae</taxon>
        <taxon>Pyrococcus</taxon>
    </lineage>
</organism>
<dbReference type="PROSITE" id="PS51257">
    <property type="entry name" value="PROKAR_LIPOPROTEIN"/>
    <property type="match status" value="1"/>
</dbReference>
<dbReference type="KEGG" id="pho:PH0315"/>
<dbReference type="EMBL" id="BA000001">
    <property type="protein sequence ID" value="BAA29388.1"/>
    <property type="molecule type" value="Genomic_DNA"/>
</dbReference>
<name>O58053_PYRHO</name>
<reference evidence="1 2" key="1">
    <citation type="journal article" date="1998" name="DNA Res.">
        <title>Complete sequence and gene organization of the genome of a hyper-thermophilic archaebacterium, Pyrococcus horikoshii OT3.</title>
        <authorList>
            <person name="Kawarabayasi Y."/>
            <person name="Sawada M."/>
            <person name="Horikawa H."/>
            <person name="Haikawa Y."/>
            <person name="Hino Y."/>
            <person name="Yamamoto S."/>
            <person name="Sekine M."/>
            <person name="Baba S."/>
            <person name="Kosugi H."/>
            <person name="Hosoyama A."/>
            <person name="Nagai Y."/>
            <person name="Sakai M."/>
            <person name="Ogura K."/>
            <person name="Otuka R."/>
            <person name="Nakazawa H."/>
            <person name="Takamiya M."/>
            <person name="Ohfuku Y."/>
            <person name="Funahashi T."/>
            <person name="Tanaka T."/>
            <person name="Kudoh Y."/>
            <person name="Yamazaki J."/>
            <person name="Kushida N."/>
            <person name="Oguchi A."/>
            <person name="Aoki K."/>
            <person name="Nakamura Y."/>
            <person name="Robb T.F."/>
            <person name="Horikoshi K."/>
            <person name="Masuchi Y."/>
            <person name="Shizuya H."/>
            <person name="Kikuchi H."/>
        </authorList>
    </citation>
    <scope>NUCLEOTIDE SEQUENCE [LARGE SCALE GENOMIC DNA]</scope>
    <source>
        <strain evidence="2">ATCC 700860 / DSM 12428 / JCM 9974 / NBRC 100139 / OT-3</strain>
    </source>
</reference>
<dbReference type="Proteomes" id="UP000000752">
    <property type="component" value="Chromosome"/>
</dbReference>